<proteinExistence type="predicted"/>
<protein>
    <submittedName>
        <fullName evidence="3">Low temperature requirement protein A</fullName>
    </submittedName>
</protein>
<dbReference type="InterPro" id="IPR010640">
    <property type="entry name" value="Low_temperature_requirement_A"/>
</dbReference>
<feature type="transmembrane region" description="Helical" evidence="2">
    <location>
        <begin position="215"/>
        <end position="238"/>
    </location>
</feature>
<keyword evidence="2" id="KW-1133">Transmembrane helix</keyword>
<feature type="transmembrane region" description="Helical" evidence="2">
    <location>
        <begin position="321"/>
        <end position="339"/>
    </location>
</feature>
<dbReference type="RefSeq" id="WP_254570491.1">
    <property type="nucleotide sequence ID" value="NZ_CP098502.1"/>
</dbReference>
<keyword evidence="2" id="KW-0472">Membrane</keyword>
<reference evidence="3 4" key="1">
    <citation type="submission" date="2022-06" db="EMBL/GenBank/DDBJ databases">
        <title>Paraconexibacter antarcticus.</title>
        <authorList>
            <person name="Kim C.S."/>
        </authorList>
    </citation>
    <scope>NUCLEOTIDE SEQUENCE [LARGE SCALE GENOMIC DNA]</scope>
    <source>
        <strain evidence="3 4">02-257</strain>
    </source>
</reference>
<feature type="compositionally biased region" description="Basic and acidic residues" evidence="1">
    <location>
        <begin position="1"/>
        <end position="14"/>
    </location>
</feature>
<evidence type="ECO:0000313" key="4">
    <source>
        <dbReference type="Proteomes" id="UP001056035"/>
    </source>
</evidence>
<dbReference type="Proteomes" id="UP001056035">
    <property type="component" value="Chromosome"/>
</dbReference>
<evidence type="ECO:0000256" key="1">
    <source>
        <dbReference type="SAM" id="MobiDB-lite"/>
    </source>
</evidence>
<sequence>MTLHPREASRDRRYTRSQNEDEEQRATALELFYDLVFVLAITQISHHLIANLTVQGAAESLLLLLVVWWSWNYTVWVTNELDPESPAVRGLMIALMLAGLLMAVAIPEAFGARAGLFVAAYLSIQIGRHAFLTFAAAPAGSPERERAARILAWFCVAGCFWVAGAIADGPVRTGLWVTALLIDYVAPATSFWIPGRRQIGNGAWEVETAHFSERFALFIIIALGESIVVTGATTAQLTLTPVRLLAFAGAFLSTAALWWMYFARLAELAHNELAQADDRTSMARDAYTYLHALLVVGVIVSAVGDELVIAHPGGAMTTPQIATVVAGPAIYLAAHTLFRRRLTGTANLRRLAGAAACVAVGLVAGGLPALALSLAVLLILWGVVVADYLVSGRHVDHAAGETPPGWSAPA</sequence>
<feature type="transmembrane region" description="Helical" evidence="2">
    <location>
        <begin position="150"/>
        <end position="167"/>
    </location>
</feature>
<feature type="transmembrane region" description="Helical" evidence="2">
    <location>
        <begin position="351"/>
        <end position="384"/>
    </location>
</feature>
<dbReference type="EMBL" id="CP098502">
    <property type="protein sequence ID" value="UTI63770.1"/>
    <property type="molecule type" value="Genomic_DNA"/>
</dbReference>
<evidence type="ECO:0000313" key="3">
    <source>
        <dbReference type="EMBL" id="UTI63770.1"/>
    </source>
</evidence>
<dbReference type="PANTHER" id="PTHR36840:SF1">
    <property type="entry name" value="BLL5714 PROTEIN"/>
    <property type="match status" value="1"/>
</dbReference>
<feature type="transmembrane region" description="Helical" evidence="2">
    <location>
        <begin position="173"/>
        <end position="194"/>
    </location>
</feature>
<feature type="transmembrane region" description="Helical" evidence="2">
    <location>
        <begin position="287"/>
        <end position="309"/>
    </location>
</feature>
<feature type="transmembrane region" description="Helical" evidence="2">
    <location>
        <begin position="90"/>
        <end position="110"/>
    </location>
</feature>
<name>A0ABY5DP08_9ACTN</name>
<feature type="transmembrane region" description="Helical" evidence="2">
    <location>
        <begin position="244"/>
        <end position="266"/>
    </location>
</feature>
<keyword evidence="4" id="KW-1185">Reference proteome</keyword>
<dbReference type="PANTHER" id="PTHR36840">
    <property type="entry name" value="BLL5714 PROTEIN"/>
    <property type="match status" value="1"/>
</dbReference>
<accession>A0ABY5DP08</accession>
<keyword evidence="2" id="KW-0812">Transmembrane</keyword>
<gene>
    <name evidence="3" type="ORF">NBH00_20800</name>
</gene>
<dbReference type="Pfam" id="PF06772">
    <property type="entry name" value="LtrA"/>
    <property type="match status" value="1"/>
</dbReference>
<evidence type="ECO:0000256" key="2">
    <source>
        <dbReference type="SAM" id="Phobius"/>
    </source>
</evidence>
<feature type="region of interest" description="Disordered" evidence="1">
    <location>
        <begin position="1"/>
        <end position="21"/>
    </location>
</feature>
<organism evidence="3 4">
    <name type="scientific">Paraconexibacter antarcticus</name>
    <dbReference type="NCBI Taxonomy" id="2949664"/>
    <lineage>
        <taxon>Bacteria</taxon>
        <taxon>Bacillati</taxon>
        <taxon>Actinomycetota</taxon>
        <taxon>Thermoleophilia</taxon>
        <taxon>Solirubrobacterales</taxon>
        <taxon>Paraconexibacteraceae</taxon>
        <taxon>Paraconexibacter</taxon>
    </lineage>
</organism>